<dbReference type="GO" id="GO:0045047">
    <property type="term" value="P:protein targeting to ER"/>
    <property type="evidence" value="ECO:0007669"/>
    <property type="project" value="InterPro"/>
</dbReference>
<gene>
    <name evidence="2" type="ORF">EDB81DRAFT_845366</name>
</gene>
<proteinExistence type="predicted"/>
<dbReference type="Pfam" id="PF10032">
    <property type="entry name" value="Pho88"/>
    <property type="match status" value="1"/>
</dbReference>
<comment type="caution">
    <text evidence="2">The sequence shown here is derived from an EMBL/GenBank/DDBJ whole genome shotgun (WGS) entry which is preliminary data.</text>
</comment>
<dbReference type="GO" id="GO:0005739">
    <property type="term" value="C:mitochondrion"/>
    <property type="evidence" value="ECO:0007669"/>
    <property type="project" value="TreeGrafter"/>
</dbReference>
<name>A0A9P9EA83_9HYPO</name>
<dbReference type="AlphaFoldDB" id="A0A9P9EA83"/>
<dbReference type="GO" id="GO:0005783">
    <property type="term" value="C:endoplasmic reticulum"/>
    <property type="evidence" value="ECO:0007669"/>
    <property type="project" value="InterPro"/>
</dbReference>
<accession>A0A9P9EA83</accession>
<dbReference type="OrthoDB" id="18139at2759"/>
<protein>
    <submittedName>
        <fullName evidence="2">Phosphate transporter</fullName>
    </submittedName>
</protein>
<keyword evidence="1" id="KW-0812">Transmembrane</keyword>
<feature type="transmembrane region" description="Helical" evidence="1">
    <location>
        <begin position="6"/>
        <end position="24"/>
    </location>
</feature>
<dbReference type="Proteomes" id="UP000738349">
    <property type="component" value="Unassembled WGS sequence"/>
</dbReference>
<keyword evidence="3" id="KW-1185">Reference proteome</keyword>
<organism evidence="2 3">
    <name type="scientific">Dactylonectria macrodidyma</name>
    <dbReference type="NCBI Taxonomy" id="307937"/>
    <lineage>
        <taxon>Eukaryota</taxon>
        <taxon>Fungi</taxon>
        <taxon>Dikarya</taxon>
        <taxon>Ascomycota</taxon>
        <taxon>Pezizomycotina</taxon>
        <taxon>Sordariomycetes</taxon>
        <taxon>Hypocreomycetidae</taxon>
        <taxon>Hypocreales</taxon>
        <taxon>Nectriaceae</taxon>
        <taxon>Dactylonectria</taxon>
    </lineage>
</organism>
<dbReference type="PANTHER" id="PTHR28112">
    <property type="entry name" value="SRP-INDEPENDENT TARGETING PROTEIN 3"/>
    <property type="match status" value="1"/>
</dbReference>
<reference evidence="2" key="1">
    <citation type="journal article" date="2021" name="Nat. Commun.">
        <title>Genetic determinants of endophytism in the Arabidopsis root mycobiome.</title>
        <authorList>
            <person name="Mesny F."/>
            <person name="Miyauchi S."/>
            <person name="Thiergart T."/>
            <person name="Pickel B."/>
            <person name="Atanasova L."/>
            <person name="Karlsson M."/>
            <person name="Huettel B."/>
            <person name="Barry K.W."/>
            <person name="Haridas S."/>
            <person name="Chen C."/>
            <person name="Bauer D."/>
            <person name="Andreopoulos W."/>
            <person name="Pangilinan J."/>
            <person name="LaButti K."/>
            <person name="Riley R."/>
            <person name="Lipzen A."/>
            <person name="Clum A."/>
            <person name="Drula E."/>
            <person name="Henrissat B."/>
            <person name="Kohler A."/>
            <person name="Grigoriev I.V."/>
            <person name="Martin F.M."/>
            <person name="Hacquard S."/>
        </authorList>
    </citation>
    <scope>NUCLEOTIDE SEQUENCE</scope>
    <source>
        <strain evidence="2">MPI-CAGE-AT-0147</strain>
    </source>
</reference>
<dbReference type="InterPro" id="IPR012098">
    <property type="entry name" value="SND3_fun"/>
</dbReference>
<evidence type="ECO:0000313" key="3">
    <source>
        <dbReference type="Proteomes" id="UP000738349"/>
    </source>
</evidence>
<keyword evidence="1" id="KW-1133">Transmembrane helix</keyword>
<keyword evidence="1" id="KW-0472">Membrane</keyword>
<feature type="transmembrane region" description="Helical" evidence="1">
    <location>
        <begin position="36"/>
        <end position="56"/>
    </location>
</feature>
<dbReference type="PANTHER" id="PTHR28112:SF1">
    <property type="entry name" value="SRP-INDEPENDENT TARGETING PROTEIN 3"/>
    <property type="match status" value="1"/>
</dbReference>
<evidence type="ECO:0000313" key="2">
    <source>
        <dbReference type="EMBL" id="KAH7133933.1"/>
    </source>
</evidence>
<dbReference type="EMBL" id="JAGMUV010000015">
    <property type="protein sequence ID" value="KAH7133933.1"/>
    <property type="molecule type" value="Genomic_DNA"/>
</dbReference>
<sequence length="165" mass="18643">MALSSYITNIIIIFGIMQITRSISFDDPTVLNTVRGAFLVSNALIALLYGYIYILIRKQKDLNTLKSVNSTLKKPPTIYEYDQQQLRSAVTRQLVVIGLASFLHFYLRLRKPMLTQSIIPLKLILEDSLVQIHVFGRPASGDLGRPFKTSPGVVSMIKRIFSQVK</sequence>
<evidence type="ECO:0000256" key="1">
    <source>
        <dbReference type="SAM" id="Phobius"/>
    </source>
</evidence>